<comment type="function">
    <text evidence="1 7">Assembles around the rod to form the L-ring and probably protects the motor/basal body from shearing forces during rotation.</text>
</comment>
<dbReference type="GO" id="GO:0003774">
    <property type="term" value="F:cytoskeletal motor activity"/>
    <property type="evidence" value="ECO:0007669"/>
    <property type="project" value="InterPro"/>
</dbReference>
<dbReference type="InterPro" id="IPR000527">
    <property type="entry name" value="Flag_Lring"/>
</dbReference>
<keyword evidence="8" id="KW-0966">Cell projection</keyword>
<evidence type="ECO:0000256" key="6">
    <source>
        <dbReference type="ARBA" id="ARBA00023237"/>
    </source>
</evidence>
<keyword evidence="3" id="KW-0732">Signal</keyword>
<keyword evidence="5 7" id="KW-0975">Bacterial flagellum</keyword>
<dbReference type="HAMAP" id="MF_00415">
    <property type="entry name" value="FlgH"/>
    <property type="match status" value="1"/>
</dbReference>
<dbReference type="PRINTS" id="PR01008">
    <property type="entry name" value="FLGLRINGFLGH"/>
</dbReference>
<evidence type="ECO:0000256" key="3">
    <source>
        <dbReference type="ARBA" id="ARBA00022729"/>
    </source>
</evidence>
<reference evidence="8 9" key="1">
    <citation type="submission" date="2019-03" db="EMBL/GenBank/DDBJ databases">
        <title>Ruegeria lutea sp. nov., a novel strain, isolated from marine sediment, the Masan Bay, South Korea.</title>
        <authorList>
            <person name="Kim J."/>
            <person name="Kim D.-Y."/>
            <person name="Lee S.-S."/>
        </authorList>
    </citation>
    <scope>NUCLEOTIDE SEQUENCE [LARGE SCALE GENOMIC DNA]</scope>
    <source>
        <strain evidence="8 9">318-1</strain>
    </source>
</reference>
<keyword evidence="4 7" id="KW-0472">Membrane</keyword>
<name>A0A4V3ASF0_9RHOB</name>
<comment type="subcellular location">
    <subcellularLocation>
        <location evidence="7">Cell outer membrane</location>
    </subcellularLocation>
    <subcellularLocation>
        <location evidence="7">Bacterial flagellum basal body</location>
    </subcellularLocation>
</comment>
<comment type="subunit">
    <text evidence="7">The basal body constitutes a major portion of the flagellar organelle and consists of four rings (L,P,S, and M) mounted on a central rod.</text>
</comment>
<evidence type="ECO:0000256" key="5">
    <source>
        <dbReference type="ARBA" id="ARBA00023143"/>
    </source>
</evidence>
<protein>
    <recommendedName>
        <fullName evidence="7">Flagellar L-ring protein</fullName>
    </recommendedName>
    <alternativeName>
        <fullName evidence="7">Basal body L-ring protein</fullName>
    </alternativeName>
</protein>
<evidence type="ECO:0000256" key="1">
    <source>
        <dbReference type="ARBA" id="ARBA00002591"/>
    </source>
</evidence>
<dbReference type="EMBL" id="SMUV01000058">
    <property type="protein sequence ID" value="TDK50238.1"/>
    <property type="molecule type" value="Genomic_DNA"/>
</dbReference>
<keyword evidence="6 7" id="KW-0998">Cell outer membrane</keyword>
<evidence type="ECO:0000256" key="2">
    <source>
        <dbReference type="ARBA" id="ARBA00006929"/>
    </source>
</evidence>
<proteinExistence type="inferred from homology"/>
<evidence type="ECO:0000256" key="4">
    <source>
        <dbReference type="ARBA" id="ARBA00023136"/>
    </source>
</evidence>
<dbReference type="PANTHER" id="PTHR34933:SF1">
    <property type="entry name" value="FLAGELLAR L-RING PROTEIN"/>
    <property type="match status" value="1"/>
</dbReference>
<dbReference type="Pfam" id="PF02107">
    <property type="entry name" value="FlgH"/>
    <property type="match status" value="1"/>
</dbReference>
<organism evidence="8 9">
    <name type="scientific">Antarcticimicrobium luteum</name>
    <dbReference type="NCBI Taxonomy" id="2547397"/>
    <lineage>
        <taxon>Bacteria</taxon>
        <taxon>Pseudomonadati</taxon>
        <taxon>Pseudomonadota</taxon>
        <taxon>Alphaproteobacteria</taxon>
        <taxon>Rhodobacterales</taxon>
        <taxon>Paracoccaceae</taxon>
        <taxon>Antarcticimicrobium</taxon>
    </lineage>
</organism>
<accession>A0A4V3ASF0</accession>
<keyword evidence="8" id="KW-0282">Flagellum</keyword>
<keyword evidence="8" id="KW-0969">Cilium</keyword>
<dbReference type="PANTHER" id="PTHR34933">
    <property type="entry name" value="FLAGELLAR L-RING PROTEIN"/>
    <property type="match status" value="1"/>
</dbReference>
<dbReference type="Proteomes" id="UP000295301">
    <property type="component" value="Unassembled WGS sequence"/>
</dbReference>
<evidence type="ECO:0000313" key="8">
    <source>
        <dbReference type="EMBL" id="TDK50238.1"/>
    </source>
</evidence>
<evidence type="ECO:0000313" key="9">
    <source>
        <dbReference type="Proteomes" id="UP000295301"/>
    </source>
</evidence>
<keyword evidence="9" id="KW-1185">Reference proteome</keyword>
<dbReference type="NCBIfam" id="NF001305">
    <property type="entry name" value="PRK00249.1-5"/>
    <property type="match status" value="1"/>
</dbReference>
<gene>
    <name evidence="7" type="primary">flgH</name>
    <name evidence="8" type="ORF">E1832_07355</name>
</gene>
<sequence>MPALSDNLRPRRIRAGALATLAAALALSACGQYTKHRDPSLSDMVLDGETMPEVNRISVPMPETEPMRPPQRAEASSLWGKNTRSFFGDRRAQAVGDLLTVVIDIDDSAQLRNASERSRSGGTDVKDPVFLGYGGQIDKILPGVDASDLPTGGSIIDLGSSSSTAGDGSIKRNESIQLRVAAMIVKELPNGNFVIGGRQEVKVNQELRELRVAGVIRPVDIMIDNTIPYDQIAEARIAYGGRGQLSRVQQPRYGEDFLDVVLPY</sequence>
<dbReference type="GO" id="GO:0009279">
    <property type="term" value="C:cell outer membrane"/>
    <property type="evidence" value="ECO:0007669"/>
    <property type="project" value="UniProtKB-SubCell"/>
</dbReference>
<dbReference type="AlphaFoldDB" id="A0A4V3ASF0"/>
<dbReference type="GO" id="GO:0071973">
    <property type="term" value="P:bacterial-type flagellum-dependent cell motility"/>
    <property type="evidence" value="ECO:0007669"/>
    <property type="project" value="InterPro"/>
</dbReference>
<comment type="similarity">
    <text evidence="2 7">Belongs to the FlgH family.</text>
</comment>
<dbReference type="OrthoDB" id="9789227at2"/>
<dbReference type="GO" id="GO:0009427">
    <property type="term" value="C:bacterial-type flagellum basal body, distal rod, L ring"/>
    <property type="evidence" value="ECO:0007669"/>
    <property type="project" value="InterPro"/>
</dbReference>
<comment type="caution">
    <text evidence="8">The sequence shown here is derived from an EMBL/GenBank/DDBJ whole genome shotgun (WGS) entry which is preliminary data.</text>
</comment>
<evidence type="ECO:0000256" key="7">
    <source>
        <dbReference type="HAMAP-Rule" id="MF_00415"/>
    </source>
</evidence>